<dbReference type="GO" id="GO:0004523">
    <property type="term" value="F:RNA-DNA hybrid ribonuclease activity"/>
    <property type="evidence" value="ECO:0007669"/>
    <property type="project" value="InterPro"/>
</dbReference>
<organism evidence="2 3">
    <name type="scientific">Hibiscus syriacus</name>
    <name type="common">Rose of Sharon</name>
    <dbReference type="NCBI Taxonomy" id="106335"/>
    <lineage>
        <taxon>Eukaryota</taxon>
        <taxon>Viridiplantae</taxon>
        <taxon>Streptophyta</taxon>
        <taxon>Embryophyta</taxon>
        <taxon>Tracheophyta</taxon>
        <taxon>Spermatophyta</taxon>
        <taxon>Magnoliopsida</taxon>
        <taxon>eudicotyledons</taxon>
        <taxon>Gunneridae</taxon>
        <taxon>Pentapetalae</taxon>
        <taxon>rosids</taxon>
        <taxon>malvids</taxon>
        <taxon>Malvales</taxon>
        <taxon>Malvaceae</taxon>
        <taxon>Malvoideae</taxon>
        <taxon>Hibiscus</taxon>
    </lineage>
</organism>
<dbReference type="AlphaFoldDB" id="A0A6A3B9L8"/>
<keyword evidence="3" id="KW-1185">Reference proteome</keyword>
<feature type="domain" description="RNase H type-1" evidence="1">
    <location>
        <begin position="91"/>
        <end position="186"/>
    </location>
</feature>
<dbReference type="InterPro" id="IPR012337">
    <property type="entry name" value="RNaseH-like_sf"/>
</dbReference>
<dbReference type="InterPro" id="IPR053151">
    <property type="entry name" value="RNase_H-like"/>
</dbReference>
<name>A0A6A3B9L8_HIBSY</name>
<evidence type="ECO:0000313" key="2">
    <source>
        <dbReference type="EMBL" id="KAE8712901.1"/>
    </source>
</evidence>
<proteinExistence type="predicted"/>
<dbReference type="Proteomes" id="UP000436088">
    <property type="component" value="Unassembled WGS sequence"/>
</dbReference>
<dbReference type="SUPFAM" id="SSF53098">
    <property type="entry name" value="Ribonuclease H-like"/>
    <property type="match status" value="1"/>
</dbReference>
<dbReference type="GO" id="GO:0003676">
    <property type="term" value="F:nucleic acid binding"/>
    <property type="evidence" value="ECO:0007669"/>
    <property type="project" value="InterPro"/>
</dbReference>
<dbReference type="CDD" id="cd06222">
    <property type="entry name" value="RNase_H_like"/>
    <property type="match status" value="1"/>
</dbReference>
<sequence>MNPHTPSPESLRREFGAGANEVPSNLNPIFNKIFEPEDHVQDVYSLWRNIVTTTKEVLLANNNGARKLIQPFNVAWSPPGHGSLKLNTDRASQSFTAQLGTCTNVTAELHAIRIGLTIALDHGFRNFVCEVDARVVLQLIKKGNVVIHPLGTIIEDIRCLKTFHWDLEFQHVYREGNFCADILSKMRCSLEEELVIFEVPPTEI</sequence>
<gene>
    <name evidence="2" type="ORF">F3Y22_tig00110221pilonHSYRG00039</name>
</gene>
<accession>A0A6A3B9L8</accession>
<dbReference type="InterPro" id="IPR002156">
    <property type="entry name" value="RNaseH_domain"/>
</dbReference>
<dbReference type="Pfam" id="PF13456">
    <property type="entry name" value="RVT_3"/>
    <property type="match status" value="1"/>
</dbReference>
<dbReference type="Gene3D" id="3.30.420.10">
    <property type="entry name" value="Ribonuclease H-like superfamily/Ribonuclease H"/>
    <property type="match status" value="1"/>
</dbReference>
<comment type="caution">
    <text evidence="2">The sequence shown here is derived from an EMBL/GenBank/DDBJ whole genome shotgun (WGS) entry which is preliminary data.</text>
</comment>
<evidence type="ECO:0000259" key="1">
    <source>
        <dbReference type="Pfam" id="PF13456"/>
    </source>
</evidence>
<dbReference type="InterPro" id="IPR044730">
    <property type="entry name" value="RNase_H-like_dom_plant"/>
</dbReference>
<dbReference type="PANTHER" id="PTHR47723">
    <property type="entry name" value="OS05G0353850 PROTEIN"/>
    <property type="match status" value="1"/>
</dbReference>
<reference evidence="2" key="1">
    <citation type="submission" date="2019-09" db="EMBL/GenBank/DDBJ databases">
        <title>Draft genome information of white flower Hibiscus syriacus.</title>
        <authorList>
            <person name="Kim Y.-M."/>
        </authorList>
    </citation>
    <scope>NUCLEOTIDE SEQUENCE [LARGE SCALE GENOMIC DNA]</scope>
    <source>
        <strain evidence="2">YM2019G1</strain>
    </source>
</reference>
<dbReference type="PANTHER" id="PTHR47723:SF19">
    <property type="entry name" value="POLYNUCLEOTIDYL TRANSFERASE, RIBONUCLEASE H-LIKE SUPERFAMILY PROTEIN"/>
    <property type="match status" value="1"/>
</dbReference>
<dbReference type="EMBL" id="VEPZ02000884">
    <property type="protein sequence ID" value="KAE8712901.1"/>
    <property type="molecule type" value="Genomic_DNA"/>
</dbReference>
<evidence type="ECO:0000313" key="3">
    <source>
        <dbReference type="Proteomes" id="UP000436088"/>
    </source>
</evidence>
<protein>
    <recommendedName>
        <fullName evidence="1">RNase H type-1 domain-containing protein</fullName>
    </recommendedName>
</protein>
<dbReference type="InterPro" id="IPR036397">
    <property type="entry name" value="RNaseH_sf"/>
</dbReference>